<comment type="caution">
    <text evidence="2">The sequence shown here is derived from an EMBL/GenBank/DDBJ whole genome shotgun (WGS) entry which is preliminary data.</text>
</comment>
<organism evidence="2 3">
    <name type="scientific">Puccinia striiformis f. sp. tritici PST-78</name>
    <dbReference type="NCBI Taxonomy" id="1165861"/>
    <lineage>
        <taxon>Eukaryota</taxon>
        <taxon>Fungi</taxon>
        <taxon>Dikarya</taxon>
        <taxon>Basidiomycota</taxon>
        <taxon>Pucciniomycotina</taxon>
        <taxon>Pucciniomycetes</taxon>
        <taxon>Pucciniales</taxon>
        <taxon>Pucciniaceae</taxon>
        <taxon>Puccinia</taxon>
    </lineage>
</organism>
<name>A0A0L0VVL2_9BASI</name>
<dbReference type="EMBL" id="AJIL01000018">
    <property type="protein sequence ID" value="KNF03311.1"/>
    <property type="molecule type" value="Genomic_DNA"/>
</dbReference>
<dbReference type="AlphaFoldDB" id="A0A0L0VVL2"/>
<accession>A0A0L0VVL2</accession>
<sequence>MWADDTKRSAGTHDVVAAARRHHSAESGSGKVGASLSAEWQRHQAEHGGGINTSAAACGGAQRQQHSARHGGGINTAAAASGGSNWQSTAAAAFSTAWRRHQPEEHGSGSIQQSTAAVALGSDLSFYATDARTNSKLSFYATDASNATLVLEFARALPLSSAHTSLSIYVSFHNKTSRNFSKFLQRYVSAQINLSNVQLHILSLNKISPNIYIPRIQPTKFSQTHLELQTHHLYPTQPRSTSQRPTQSSS</sequence>
<evidence type="ECO:0000256" key="1">
    <source>
        <dbReference type="SAM" id="MobiDB-lite"/>
    </source>
</evidence>
<evidence type="ECO:0000313" key="3">
    <source>
        <dbReference type="Proteomes" id="UP000054564"/>
    </source>
</evidence>
<reference evidence="3" key="1">
    <citation type="submission" date="2014-03" db="EMBL/GenBank/DDBJ databases">
        <title>The Genome Sequence of Puccinia striiformis f. sp. tritici PST-78.</title>
        <authorList>
            <consortium name="The Broad Institute Genome Sequencing Platform"/>
            <person name="Cuomo C."/>
            <person name="Hulbert S."/>
            <person name="Chen X."/>
            <person name="Walker B."/>
            <person name="Young S.K."/>
            <person name="Zeng Q."/>
            <person name="Gargeya S."/>
            <person name="Fitzgerald M."/>
            <person name="Haas B."/>
            <person name="Abouelleil A."/>
            <person name="Alvarado L."/>
            <person name="Arachchi H.M."/>
            <person name="Berlin A.M."/>
            <person name="Chapman S.B."/>
            <person name="Goldberg J."/>
            <person name="Griggs A."/>
            <person name="Gujja S."/>
            <person name="Hansen M."/>
            <person name="Howarth C."/>
            <person name="Imamovic A."/>
            <person name="Larimer J."/>
            <person name="McCowan C."/>
            <person name="Montmayeur A."/>
            <person name="Murphy C."/>
            <person name="Neiman D."/>
            <person name="Pearson M."/>
            <person name="Priest M."/>
            <person name="Roberts A."/>
            <person name="Saif S."/>
            <person name="Shea T."/>
            <person name="Sisk P."/>
            <person name="Sykes S."/>
            <person name="Wortman J."/>
            <person name="Nusbaum C."/>
            <person name="Birren B."/>
        </authorList>
    </citation>
    <scope>NUCLEOTIDE SEQUENCE [LARGE SCALE GENOMIC DNA]</scope>
    <source>
        <strain evidence="3">race PST-78</strain>
    </source>
</reference>
<evidence type="ECO:0000313" key="2">
    <source>
        <dbReference type="EMBL" id="KNF03311.1"/>
    </source>
</evidence>
<feature type="region of interest" description="Disordered" evidence="1">
    <location>
        <begin position="18"/>
        <end position="112"/>
    </location>
</feature>
<keyword evidence="3" id="KW-1185">Reference proteome</keyword>
<gene>
    <name evidence="2" type="ORF">PSTG_03579</name>
</gene>
<protein>
    <submittedName>
        <fullName evidence="2">Uncharacterized protein</fullName>
    </submittedName>
</protein>
<dbReference type="Proteomes" id="UP000054564">
    <property type="component" value="Unassembled WGS sequence"/>
</dbReference>
<proteinExistence type="predicted"/>